<dbReference type="KEGG" id="pmet:G4Y79_17335"/>
<dbReference type="PROSITE" id="PS51257">
    <property type="entry name" value="PROKAR_LIPOPROTEIN"/>
    <property type="match status" value="1"/>
</dbReference>
<reference evidence="3 4" key="1">
    <citation type="submission" date="2020-02" db="EMBL/GenBank/DDBJ databases">
        <authorList>
            <person name="Zheng R.K."/>
            <person name="Sun C.M."/>
        </authorList>
    </citation>
    <scope>NUCLEOTIDE SEQUENCE [LARGE SCALE GENOMIC DNA]</scope>
    <source>
        <strain evidence="4">rifampicinis</strain>
    </source>
</reference>
<feature type="signal peptide" evidence="2">
    <location>
        <begin position="1"/>
        <end position="17"/>
    </location>
</feature>
<organism evidence="3 4">
    <name type="scientific">Phototrophicus methaneseepsis</name>
    <dbReference type="NCBI Taxonomy" id="2710758"/>
    <lineage>
        <taxon>Bacteria</taxon>
        <taxon>Bacillati</taxon>
        <taxon>Chloroflexota</taxon>
        <taxon>Candidatus Thermofontia</taxon>
        <taxon>Phototrophicales</taxon>
        <taxon>Phototrophicaceae</taxon>
        <taxon>Phototrophicus</taxon>
    </lineage>
</organism>
<evidence type="ECO:0000313" key="3">
    <source>
        <dbReference type="EMBL" id="QPC81445.1"/>
    </source>
</evidence>
<gene>
    <name evidence="3" type="ORF">G4Y79_17335</name>
</gene>
<keyword evidence="2" id="KW-0732">Signal</keyword>
<evidence type="ECO:0000256" key="1">
    <source>
        <dbReference type="SAM" id="MobiDB-lite"/>
    </source>
</evidence>
<proteinExistence type="predicted"/>
<dbReference type="RefSeq" id="WP_195169518.1">
    <property type="nucleotide sequence ID" value="NZ_CP062983.1"/>
</dbReference>
<evidence type="ECO:0000256" key="2">
    <source>
        <dbReference type="SAM" id="SignalP"/>
    </source>
</evidence>
<accession>A0A7S8E6U4</accession>
<protein>
    <submittedName>
        <fullName evidence="3">Uncharacterized protein</fullName>
    </submittedName>
</protein>
<keyword evidence="4" id="KW-1185">Reference proteome</keyword>
<feature type="chain" id="PRO_5032701189" evidence="2">
    <location>
        <begin position="18"/>
        <end position="263"/>
    </location>
</feature>
<name>A0A7S8E6U4_9CHLR</name>
<dbReference type="EMBL" id="CP062983">
    <property type="protein sequence ID" value="QPC81445.1"/>
    <property type="molecule type" value="Genomic_DNA"/>
</dbReference>
<feature type="compositionally biased region" description="Acidic residues" evidence="1">
    <location>
        <begin position="215"/>
        <end position="245"/>
    </location>
</feature>
<sequence length="263" mass="28285">MKLRLIILALLVAIVSAACQPPPELRNPEFLTDDSLLTGEPCEAPCWRGIVPGETSWRDARIIVEDDPQLVEPTVNETEDGGQVLVFQDDDGPQCCQVYTQDGETVTQILTLLAPNITLGEVIERYGEPEYMSGADVTSDQTLVLIIFPDVPLGLYAFGSGVETGELTPESEIIGAIYLDPADMDELLNTDLYYWEGYGPLAEMLDGEFDIVGETVDGEGDSGDVIEEIDIPADDDGSTADESADAEATPESTETEDAASSEG</sequence>
<dbReference type="Proteomes" id="UP000594468">
    <property type="component" value="Chromosome"/>
</dbReference>
<feature type="compositionally biased region" description="Acidic residues" evidence="1">
    <location>
        <begin position="253"/>
        <end position="263"/>
    </location>
</feature>
<evidence type="ECO:0000313" key="4">
    <source>
        <dbReference type="Proteomes" id="UP000594468"/>
    </source>
</evidence>
<feature type="region of interest" description="Disordered" evidence="1">
    <location>
        <begin position="215"/>
        <end position="263"/>
    </location>
</feature>
<dbReference type="AlphaFoldDB" id="A0A7S8E6U4"/>